<sequence>MIDEYRKGWALRYLREAKAELEAARKIPYMAPSLVVESIRKARNAIYYSLGEPAFIEVLIREESKKTNHTNDSLLRFLMEIEGMVQQLTQLEDVNSEAMMQQADTLVQIATDIVETITDERLEN</sequence>
<gene>
    <name evidence="1" type="ORF">AC478_03105</name>
</gene>
<accession>A0A0M0BRP3</accession>
<dbReference type="EMBL" id="LFWV01000039">
    <property type="protein sequence ID" value="KON31262.1"/>
    <property type="molecule type" value="Genomic_DNA"/>
</dbReference>
<evidence type="ECO:0008006" key="3">
    <source>
        <dbReference type="Google" id="ProtNLM"/>
    </source>
</evidence>
<protein>
    <recommendedName>
        <fullName evidence="3">HEPN domain-containing protein</fullName>
    </recommendedName>
</protein>
<proteinExistence type="predicted"/>
<reference evidence="2" key="1">
    <citation type="submission" date="2015-06" db="EMBL/GenBank/DDBJ databases">
        <title>New insights into the roles of widespread benthic archaea in carbon and nitrogen cycling.</title>
        <authorList>
            <person name="Lazar C.S."/>
            <person name="Baker B.J."/>
            <person name="Seitz K.W."/>
            <person name="Hyde A.S."/>
            <person name="Dick G.J."/>
            <person name="Hinrichs K.-U."/>
            <person name="Teske A.P."/>
        </authorList>
    </citation>
    <scope>NUCLEOTIDE SEQUENCE [LARGE SCALE GENOMIC DNA]</scope>
</reference>
<comment type="caution">
    <text evidence="1">The sequence shown here is derived from an EMBL/GenBank/DDBJ whole genome shotgun (WGS) entry which is preliminary data.</text>
</comment>
<evidence type="ECO:0000313" key="2">
    <source>
        <dbReference type="Proteomes" id="UP000054016"/>
    </source>
</evidence>
<organism evidence="1 2">
    <name type="scientific">miscellaneous Crenarchaeota group-1 archaeon SG8-32-3</name>
    <dbReference type="NCBI Taxonomy" id="1685125"/>
    <lineage>
        <taxon>Archaea</taxon>
        <taxon>Candidatus Bathyarchaeota</taxon>
        <taxon>MCG-1</taxon>
    </lineage>
</organism>
<name>A0A0M0BRP3_9ARCH</name>
<dbReference type="Proteomes" id="UP000054016">
    <property type="component" value="Unassembled WGS sequence"/>
</dbReference>
<evidence type="ECO:0000313" key="1">
    <source>
        <dbReference type="EMBL" id="KON31262.1"/>
    </source>
</evidence>
<dbReference type="AlphaFoldDB" id="A0A0M0BRP3"/>